<feature type="region of interest" description="Disordered" evidence="1">
    <location>
        <begin position="274"/>
        <end position="302"/>
    </location>
</feature>
<dbReference type="GO" id="GO:0005524">
    <property type="term" value="F:ATP binding"/>
    <property type="evidence" value="ECO:0007669"/>
    <property type="project" value="InterPro"/>
</dbReference>
<evidence type="ECO:0000313" key="6">
    <source>
        <dbReference type="Proteomes" id="UP000078559"/>
    </source>
</evidence>
<dbReference type="Pfam" id="PF23232">
    <property type="entry name" value="AAA_lid_13"/>
    <property type="match status" value="1"/>
</dbReference>
<feature type="region of interest" description="Disordered" evidence="1">
    <location>
        <begin position="1"/>
        <end position="64"/>
    </location>
</feature>
<feature type="region of interest" description="Disordered" evidence="1">
    <location>
        <begin position="963"/>
        <end position="1072"/>
    </location>
</feature>
<sequence length="1072" mass="123426">MDGQTTDFPTAGTQESPTKAPLDQEASKDKSATMVLESGSASPTKSQVSHSDDGGSQKLPQDSRNFTEKVAYEWLNDLRNRVNNLEKVNDKVNINDSKEGSNDFMKHTRPEVRVCNWEQFKNRFGTEEDCCAIETLMSSDDLDGELEAEQWKRLSEKKKKEKYQGLREPPRKLGHGRPESRYLERVRINSAYVLGYLAKVTSEASWSEKPHTFLRPFKILVHFHEQMLKEYRLLQEDAPQATSATAEVYHEKEELQEMNTTGPISGYPVQESHEKHTIPETTPGDFATKGHQSHASASQDAGYNEIGSSHIKALEDMRCYIDFVKEKITVKHQMFENADSIRPKKVRFTELWSLFRVGELVFQRNNDADINEEDQNSPRANLRGPKLWRIYYIESDDLYWEVEDLNTDESGKFRRDVDLLPEAVKISAYYIDYDGDLYSGVREYWTIMYYPGEKYVTKLPIYPIRFVKDYQATLGQLQERGKMFHNILSRRHPTLTYQGWSMVQNPSGKMLQDIRGQILRIPRHIDSDIIVDFHEAFQTFPWWKPFFPKLAKNVFSPKAWTDHFPIIQWANKDRTSLINKHFEIVVQTDDVASLEWNQFLETDQFIVDQDERSLAPDVDHTKQELSPDDLALLPSRIFGYALKERAFYNLDIRFMKETPKMDDPFGSLRIDDACKNQIQALVYHHFKKKKAQEVAATKNRELLDQDFIRGKGRGLVILLHGAPGVGKTATAEAVSYSEKKPLFPITCGDLGLTPSQVEISLTEIFRLANLWDCILLLYEAEIFLSPREKRDENLQRNTLVSIFLRTLEYYRGILFLTTNRVGALDEAVKSRVHLSLGYPHLAEEETLALFKMNLERLERIEKERADLLEEQPMTIESEDIMKFASSHYRNQEQHFRWNGRQIRNAFQIASSLAHYQYKLKSHRGLYISAEHFREVEAATMKFDKFRQQTLGKTDDEIAMAGSYRAGTSLNPPPSRRPWNEGSSGNLPQHSPMTPRNVPSFSSHASRGMGMPAAQHSTETLRNTPPSAPRSQDPFLSANAPTVSLDSRDSRETNNPYHHGEYVSGGQRPLGPY</sequence>
<feature type="domain" description="ATPase AAA-type core" evidence="2">
    <location>
        <begin position="717"/>
        <end position="833"/>
    </location>
</feature>
<feature type="compositionally biased region" description="Polar residues" evidence="1">
    <location>
        <begin position="39"/>
        <end position="49"/>
    </location>
</feature>
<dbReference type="InterPro" id="IPR027417">
    <property type="entry name" value="P-loop_NTPase"/>
</dbReference>
<evidence type="ECO:0000259" key="3">
    <source>
        <dbReference type="Pfam" id="PF22942"/>
    </source>
</evidence>
<dbReference type="Pfam" id="PF00004">
    <property type="entry name" value="AAA"/>
    <property type="match status" value="1"/>
</dbReference>
<dbReference type="InterPro" id="IPR056599">
    <property type="entry name" value="AAA_lid_fung"/>
</dbReference>
<feature type="compositionally biased region" description="Basic and acidic residues" evidence="1">
    <location>
        <begin position="162"/>
        <end position="178"/>
    </location>
</feature>
<accession>A0A194VT30</accession>
<proteinExistence type="predicted"/>
<organism evidence="5 6">
    <name type="scientific">Cytospora mali</name>
    <name type="common">Apple Valsa canker fungus</name>
    <name type="synonym">Valsa mali</name>
    <dbReference type="NCBI Taxonomy" id="578113"/>
    <lineage>
        <taxon>Eukaryota</taxon>
        <taxon>Fungi</taxon>
        <taxon>Dikarya</taxon>
        <taxon>Ascomycota</taxon>
        <taxon>Pezizomycotina</taxon>
        <taxon>Sordariomycetes</taxon>
        <taxon>Sordariomycetidae</taxon>
        <taxon>Diaporthales</taxon>
        <taxon>Cytosporaceae</taxon>
        <taxon>Cytospora</taxon>
    </lineage>
</organism>
<dbReference type="OrthoDB" id="10042665at2759"/>
<dbReference type="PANTHER" id="PTHR46411:SF3">
    <property type="entry name" value="AAA+ ATPASE DOMAIN-CONTAINING PROTEIN"/>
    <property type="match status" value="1"/>
</dbReference>
<dbReference type="Pfam" id="PF22942">
    <property type="entry name" value="DUF7025"/>
    <property type="match status" value="1"/>
</dbReference>
<keyword evidence="6" id="KW-1185">Reference proteome</keyword>
<dbReference type="GO" id="GO:0016887">
    <property type="term" value="F:ATP hydrolysis activity"/>
    <property type="evidence" value="ECO:0007669"/>
    <property type="project" value="InterPro"/>
</dbReference>
<name>A0A194VT30_CYTMA</name>
<dbReference type="Proteomes" id="UP000078559">
    <property type="component" value="Chromosome 2"/>
</dbReference>
<feature type="compositionally biased region" description="Polar residues" evidence="1">
    <location>
        <begin position="1"/>
        <end position="17"/>
    </location>
</feature>
<dbReference type="AlphaFoldDB" id="A0A194VT30"/>
<dbReference type="InterPro" id="IPR054289">
    <property type="entry name" value="DUF7025"/>
</dbReference>
<dbReference type="EMBL" id="CM003099">
    <property type="protein sequence ID" value="KUI66965.1"/>
    <property type="molecule type" value="Genomic_DNA"/>
</dbReference>
<dbReference type="InterPro" id="IPR003959">
    <property type="entry name" value="ATPase_AAA_core"/>
</dbReference>
<feature type="compositionally biased region" description="Polar residues" evidence="1">
    <location>
        <begin position="980"/>
        <end position="1004"/>
    </location>
</feature>
<feature type="domain" description="DUF7025" evidence="3">
    <location>
        <begin position="338"/>
        <end position="467"/>
    </location>
</feature>
<evidence type="ECO:0000259" key="2">
    <source>
        <dbReference type="Pfam" id="PF00004"/>
    </source>
</evidence>
<protein>
    <submittedName>
        <fullName evidence="5">Uncharacterized protein</fullName>
    </submittedName>
</protein>
<dbReference type="PANTHER" id="PTHR46411">
    <property type="entry name" value="FAMILY ATPASE, PUTATIVE-RELATED"/>
    <property type="match status" value="1"/>
</dbReference>
<evidence type="ECO:0000256" key="1">
    <source>
        <dbReference type="SAM" id="MobiDB-lite"/>
    </source>
</evidence>
<evidence type="ECO:0000259" key="4">
    <source>
        <dbReference type="Pfam" id="PF23232"/>
    </source>
</evidence>
<feature type="compositionally biased region" description="Polar residues" evidence="1">
    <location>
        <begin position="1014"/>
        <end position="1024"/>
    </location>
</feature>
<reference evidence="5" key="1">
    <citation type="submission" date="2014-12" db="EMBL/GenBank/DDBJ databases">
        <title>Genome Sequence of Valsa Canker Pathogens Uncovers a Specific Adaption of Colonization on Woody Bark.</title>
        <authorList>
            <person name="Yin Z."/>
            <person name="Liu H."/>
            <person name="Gao X."/>
            <person name="Li Z."/>
            <person name="Song N."/>
            <person name="Ke X."/>
            <person name="Dai Q."/>
            <person name="Wu Y."/>
            <person name="Sun Y."/>
            <person name="Xu J.-R."/>
            <person name="Kang Z.K."/>
            <person name="Wang L."/>
            <person name="Huang L."/>
        </authorList>
    </citation>
    <scope>NUCLEOTIDE SEQUENCE [LARGE SCALE GENOMIC DNA]</scope>
    <source>
        <strain evidence="5">03-8</strain>
    </source>
</reference>
<dbReference type="Gene3D" id="3.40.50.300">
    <property type="entry name" value="P-loop containing nucleotide triphosphate hydrolases"/>
    <property type="match status" value="1"/>
</dbReference>
<dbReference type="SUPFAM" id="SSF52540">
    <property type="entry name" value="P-loop containing nucleoside triphosphate hydrolases"/>
    <property type="match status" value="1"/>
</dbReference>
<feature type="region of interest" description="Disordered" evidence="1">
    <location>
        <begin position="158"/>
        <end position="178"/>
    </location>
</feature>
<evidence type="ECO:0000313" key="5">
    <source>
        <dbReference type="EMBL" id="KUI66965.1"/>
    </source>
</evidence>
<feature type="domain" description="AAA+ ATPase lid" evidence="4">
    <location>
        <begin position="844"/>
        <end position="949"/>
    </location>
</feature>
<gene>
    <name evidence="5" type="ORF">VM1G_02216</name>
</gene>